<comment type="caution">
    <text evidence="2">The sequence shown here is derived from an EMBL/GenBank/DDBJ whole genome shotgun (WGS) entry which is preliminary data.</text>
</comment>
<reference evidence="2 3" key="1">
    <citation type="journal article" date="2022" name="Allergy">
        <title>Genome assembly and annotation of Periplaneta americana reveal a comprehensive cockroach allergen profile.</title>
        <authorList>
            <person name="Wang L."/>
            <person name="Xiong Q."/>
            <person name="Saelim N."/>
            <person name="Wang L."/>
            <person name="Nong W."/>
            <person name="Wan A.T."/>
            <person name="Shi M."/>
            <person name="Liu X."/>
            <person name="Cao Q."/>
            <person name="Hui J.H.L."/>
            <person name="Sookrung N."/>
            <person name="Leung T.F."/>
            <person name="Tungtrongchitr A."/>
            <person name="Tsui S.K.W."/>
        </authorList>
    </citation>
    <scope>NUCLEOTIDE SEQUENCE [LARGE SCALE GENOMIC DNA]</scope>
    <source>
        <strain evidence="2">PWHHKU_190912</strain>
    </source>
</reference>
<accession>A0ABQ8SEM2</accession>
<feature type="region of interest" description="Disordered" evidence="1">
    <location>
        <begin position="393"/>
        <end position="418"/>
    </location>
</feature>
<evidence type="ECO:0000313" key="3">
    <source>
        <dbReference type="Proteomes" id="UP001148838"/>
    </source>
</evidence>
<feature type="region of interest" description="Disordered" evidence="1">
    <location>
        <begin position="343"/>
        <end position="379"/>
    </location>
</feature>
<feature type="compositionally biased region" description="Acidic residues" evidence="1">
    <location>
        <begin position="406"/>
        <end position="415"/>
    </location>
</feature>
<dbReference type="Proteomes" id="UP001148838">
    <property type="component" value="Unassembled WGS sequence"/>
</dbReference>
<feature type="region of interest" description="Disordered" evidence="1">
    <location>
        <begin position="111"/>
        <end position="139"/>
    </location>
</feature>
<proteinExistence type="predicted"/>
<organism evidence="2 3">
    <name type="scientific">Periplaneta americana</name>
    <name type="common">American cockroach</name>
    <name type="synonym">Blatta americana</name>
    <dbReference type="NCBI Taxonomy" id="6978"/>
    <lineage>
        <taxon>Eukaryota</taxon>
        <taxon>Metazoa</taxon>
        <taxon>Ecdysozoa</taxon>
        <taxon>Arthropoda</taxon>
        <taxon>Hexapoda</taxon>
        <taxon>Insecta</taxon>
        <taxon>Pterygota</taxon>
        <taxon>Neoptera</taxon>
        <taxon>Polyneoptera</taxon>
        <taxon>Dictyoptera</taxon>
        <taxon>Blattodea</taxon>
        <taxon>Blattoidea</taxon>
        <taxon>Blattidae</taxon>
        <taxon>Blattinae</taxon>
        <taxon>Periplaneta</taxon>
    </lineage>
</organism>
<sequence length="447" mass="50181">MDLREVGYDGRDWINLAQNRDRLWAYMDVPIPAPADCEMRSVIKFLNAQGIAPIEIDRQLFEVYVPNVMSKQMISMLKLSPQYPAMGFLQLILLSIILLHLSTGSLATAPANSGHNGAPEETPSGAATGSGLLPHLEESSVNDNSELDFVKRLYDFGLGKRAYSYVSEYKRLPVYNFGLGKRSKMYGFGLGKRSGNDGRLYSFGLGKRDYDDYIQEDEDEDISSGDDDVDNSEQEGKALQLRPRKRSPSGMQRLYGFGLGKRGGSMYSFGLGKRADGRLYAFGLGKRPVSSARQTGSRFNFGLGKRSDEIDLKEIEEEIAEEGKRSPQGHRFSFGLGKREVAPSELEAVRNEERDKGKHQDETRKNGTSESYHHTGERVKRSLHYAFGLGKRGASPYDFESSPSFESDEDEEMGTDEFSRLIRRPYNFGLGKRIPMYDFGIGKRSEH</sequence>
<protein>
    <submittedName>
        <fullName evidence="2">Uncharacterized protein</fullName>
    </submittedName>
</protein>
<feature type="compositionally biased region" description="Low complexity" evidence="1">
    <location>
        <begin position="395"/>
        <end position="405"/>
    </location>
</feature>
<feature type="compositionally biased region" description="Acidic residues" evidence="1">
    <location>
        <begin position="218"/>
        <end position="233"/>
    </location>
</feature>
<evidence type="ECO:0000313" key="2">
    <source>
        <dbReference type="EMBL" id="KAJ4432438.1"/>
    </source>
</evidence>
<gene>
    <name evidence="2" type="ORF">ANN_21057</name>
</gene>
<feature type="region of interest" description="Disordered" evidence="1">
    <location>
        <begin position="218"/>
        <end position="250"/>
    </location>
</feature>
<name>A0ABQ8SEM2_PERAM</name>
<keyword evidence="3" id="KW-1185">Reference proteome</keyword>
<evidence type="ECO:0000256" key="1">
    <source>
        <dbReference type="SAM" id="MobiDB-lite"/>
    </source>
</evidence>
<dbReference type="EMBL" id="JAJSOF020000029">
    <property type="protein sequence ID" value="KAJ4432438.1"/>
    <property type="molecule type" value="Genomic_DNA"/>
</dbReference>